<dbReference type="InterPro" id="IPR016187">
    <property type="entry name" value="CTDL_fold"/>
</dbReference>
<evidence type="ECO:0000259" key="1">
    <source>
        <dbReference type="PROSITE" id="PS50041"/>
    </source>
</evidence>
<evidence type="ECO:0000313" key="3">
    <source>
        <dbReference type="Proteomes" id="UP001152320"/>
    </source>
</evidence>
<dbReference type="CDD" id="cd00037">
    <property type="entry name" value="CLECT"/>
    <property type="match status" value="1"/>
</dbReference>
<comment type="caution">
    <text evidence="2">The sequence shown here is derived from an EMBL/GenBank/DDBJ whole genome shotgun (WGS) entry which is preliminary data.</text>
</comment>
<proteinExistence type="predicted"/>
<dbReference type="SUPFAM" id="SSF56436">
    <property type="entry name" value="C-type lectin-like"/>
    <property type="match status" value="1"/>
</dbReference>
<dbReference type="PROSITE" id="PS50041">
    <property type="entry name" value="C_TYPE_LECTIN_2"/>
    <property type="match status" value="1"/>
</dbReference>
<keyword evidence="3" id="KW-1185">Reference proteome</keyword>
<dbReference type="InterPro" id="IPR001304">
    <property type="entry name" value="C-type_lectin-like"/>
</dbReference>
<name>A0A9Q1CNZ1_HOLLE</name>
<dbReference type="EMBL" id="JAIZAY010000001">
    <property type="protein sequence ID" value="KAJ8048892.1"/>
    <property type="molecule type" value="Genomic_DNA"/>
</dbReference>
<dbReference type="Pfam" id="PF00059">
    <property type="entry name" value="Lectin_C"/>
    <property type="match status" value="1"/>
</dbReference>
<reference evidence="2" key="1">
    <citation type="submission" date="2021-10" db="EMBL/GenBank/DDBJ databases">
        <title>Tropical sea cucumber genome reveals ecological adaptation and Cuvierian tubules defense mechanism.</title>
        <authorList>
            <person name="Chen T."/>
        </authorList>
    </citation>
    <scope>NUCLEOTIDE SEQUENCE</scope>
    <source>
        <strain evidence="2">Nanhai2018</strain>
        <tissue evidence="2">Muscle</tissue>
    </source>
</reference>
<dbReference type="Gene3D" id="3.10.100.10">
    <property type="entry name" value="Mannose-Binding Protein A, subunit A"/>
    <property type="match status" value="1"/>
</dbReference>
<dbReference type="Proteomes" id="UP001152320">
    <property type="component" value="Chromosome 1"/>
</dbReference>
<organism evidence="2 3">
    <name type="scientific">Holothuria leucospilota</name>
    <name type="common">Black long sea cucumber</name>
    <name type="synonym">Mertensiothuria leucospilota</name>
    <dbReference type="NCBI Taxonomy" id="206669"/>
    <lineage>
        <taxon>Eukaryota</taxon>
        <taxon>Metazoa</taxon>
        <taxon>Echinodermata</taxon>
        <taxon>Eleutherozoa</taxon>
        <taxon>Echinozoa</taxon>
        <taxon>Holothuroidea</taxon>
        <taxon>Aspidochirotacea</taxon>
        <taxon>Aspidochirotida</taxon>
        <taxon>Holothuriidae</taxon>
        <taxon>Holothuria</taxon>
    </lineage>
</organism>
<evidence type="ECO:0000313" key="2">
    <source>
        <dbReference type="EMBL" id="KAJ8048892.1"/>
    </source>
</evidence>
<sequence length="87" mass="9864">MIYTADEANDFCARNGAQLLYLDTAEEFMFARAIASRRDPMDLSAQTWIGLSDSFNEGFFVWSNGNMLQPWFASWEPGEFFSALTCA</sequence>
<feature type="domain" description="C-type lectin" evidence="1">
    <location>
        <begin position="1"/>
        <end position="87"/>
    </location>
</feature>
<accession>A0A9Q1CNZ1</accession>
<dbReference type="OrthoDB" id="2142683at2759"/>
<gene>
    <name evidence="2" type="ORF">HOLleu_01394</name>
</gene>
<protein>
    <recommendedName>
        <fullName evidence="1">C-type lectin domain-containing protein</fullName>
    </recommendedName>
</protein>
<dbReference type="AlphaFoldDB" id="A0A9Q1CNZ1"/>
<dbReference type="InterPro" id="IPR016186">
    <property type="entry name" value="C-type_lectin-like/link_sf"/>
</dbReference>